<evidence type="ECO:0000313" key="2">
    <source>
        <dbReference type="Proteomes" id="UP001164653"/>
    </source>
</evidence>
<organism evidence="1 2">
    <name type="scientific">Dyadobacter pollutisoli</name>
    <dbReference type="NCBI Taxonomy" id="2910158"/>
    <lineage>
        <taxon>Bacteria</taxon>
        <taxon>Pseudomonadati</taxon>
        <taxon>Bacteroidota</taxon>
        <taxon>Cytophagia</taxon>
        <taxon>Cytophagales</taxon>
        <taxon>Spirosomataceae</taxon>
        <taxon>Dyadobacter</taxon>
    </lineage>
</organism>
<dbReference type="InterPro" id="IPR045390">
    <property type="entry name" value="ABC-3C_MC3"/>
</dbReference>
<dbReference type="RefSeq" id="WP_244824560.1">
    <property type="nucleotide sequence ID" value="NZ_CP112998.1"/>
</dbReference>
<protein>
    <submittedName>
        <fullName evidence="1">DUF6521 family protein</fullName>
    </submittedName>
</protein>
<dbReference type="AlphaFoldDB" id="A0A9E8NAM1"/>
<proteinExistence type="predicted"/>
<gene>
    <name evidence="1" type="ORF">ON006_00330</name>
</gene>
<sequence>MARIIEHDIIQNVGLSALVLHKFVKTYSATTDARSGPDLAIVMPVLPLLYHQKTLDSIHRKRFEGGFFNAIGDYREIPAGLQQRMEDMAHQTFMALNLACQSDIIVYDRVSNELLPSNIPVTSSRYNNEIKGILSGADRLGYWFSTLPFEQVCIMLKLTF</sequence>
<dbReference type="Proteomes" id="UP001164653">
    <property type="component" value="Chromosome"/>
</dbReference>
<reference evidence="1" key="1">
    <citation type="submission" date="2022-11" db="EMBL/GenBank/DDBJ databases">
        <title>Dyadobacter pollutisoli sp. nov., isolated from plastic dumped soil.</title>
        <authorList>
            <person name="Kim J.M."/>
            <person name="Kim K.R."/>
            <person name="Lee J.K."/>
            <person name="Hao L."/>
            <person name="Jeon C.O."/>
        </authorList>
    </citation>
    <scope>NUCLEOTIDE SEQUENCE</scope>
    <source>
        <strain evidence="1">U1</strain>
    </source>
</reference>
<evidence type="ECO:0000313" key="1">
    <source>
        <dbReference type="EMBL" id="WAC12413.1"/>
    </source>
</evidence>
<keyword evidence="2" id="KW-1185">Reference proteome</keyword>
<name>A0A9E8NAM1_9BACT</name>
<dbReference type="KEGG" id="dpf:ON006_00330"/>
<accession>A0A9E8NAM1</accession>
<dbReference type="Pfam" id="PF20131">
    <property type="entry name" value="MC3"/>
    <property type="match status" value="1"/>
</dbReference>
<dbReference type="EMBL" id="CP112998">
    <property type="protein sequence ID" value="WAC12413.1"/>
    <property type="molecule type" value="Genomic_DNA"/>
</dbReference>